<sequence>MTATESRIARLAAELDVTVRRLQWMQVELGRIATDVRSPLPPTSQPPRPVASPAPGPAPVAAAAWPPPPGSAQTMFPQPVPAQSMPSRLTLPGAPQPTPSGASPFTVGRVLAGAGVFVTLVGVALLLVLAAQAGLLGPAVRVGLGGALAVGLFGGALWMHQRPGGSVGANALAATAVAAAYLDIVAITGIYHWVHPAAGLAVSGLIALGGLALASRWNSQWLGIAVFAPIYLLAPPLAESGYLLGGFVVILAIASIGVRRPADWQWLHLIRSVGTSATLVVLAALAGPTEALPALGAAVLAAMVGLLAAADPAARSARAWPLVWGGVTAALPVLAAVPAAPEWAAGGAVAALTASAIAIGLLPGTVRTVRAVWFAAGAIAALVGVCVLVPFVWVPAALLALGTTALLASGRDPVAAWCGCALGGIGVVLAAGVFGPTVAATSSETVRAAGTAAVLAASALGIAFGTAVVSRIPAVTPAGRRTAALITGSIVVLCSVTALLVNAGWALGGADGMRWGHGLATVTWMTVGAAAVLLRRPDAGHATTVAGLVMIGAAVAKLFLFDLASLDGAVRVIAFLAVGVALLAVGAIYAARGERSDGDAG</sequence>
<feature type="region of interest" description="Disordered" evidence="1">
    <location>
        <begin position="36"/>
        <end position="87"/>
    </location>
</feature>
<keyword evidence="2" id="KW-0812">Transmembrane</keyword>
<reference evidence="4" key="1">
    <citation type="submission" date="2010-03" db="EMBL/GenBank/DDBJ databases">
        <title>The complete chromosome of Tsukamurella paurometabola DSM 20162.</title>
        <authorList>
            <consortium name="US DOE Joint Genome Institute (JGI-PGF)"/>
            <person name="Lucas S."/>
            <person name="Copeland A."/>
            <person name="Lapidus A."/>
            <person name="Glavina del Rio T."/>
            <person name="Dalin E."/>
            <person name="Tice H."/>
            <person name="Bruce D."/>
            <person name="Goodwin L."/>
            <person name="Pitluck S."/>
            <person name="Kyrpides N."/>
            <person name="Mavromatis K."/>
            <person name="Ivanova N."/>
            <person name="Mikhailova N."/>
            <person name="Munk A.C."/>
            <person name="Brettin T."/>
            <person name="Detter J.C."/>
            <person name="Tapia R."/>
            <person name="Han C."/>
            <person name="Larimer F."/>
            <person name="Land M."/>
            <person name="Hauser L."/>
            <person name="Markowitz V."/>
            <person name="Cheng J.-F."/>
            <person name="Hugenholtz P."/>
            <person name="Woyke T."/>
            <person name="Wu D."/>
            <person name="Jando M."/>
            <person name="Brambilla E."/>
            <person name="Klenk H.-P."/>
            <person name="Eisen J.A."/>
        </authorList>
    </citation>
    <scope>NUCLEOTIDE SEQUENCE [LARGE SCALE GENOMIC DNA]</scope>
    <source>
        <strain evidence="4">ATCC 8368 / DSM 20162 / CCUG 35730 / CIP 100753 / JCM 10117 / KCTC 9821 / NBRC 16120 / NCIMB 702349 / NCTC 13040</strain>
    </source>
</reference>
<keyword evidence="4" id="KW-1185">Reference proteome</keyword>
<dbReference type="AlphaFoldDB" id="D5UUF1"/>
<feature type="transmembrane region" description="Helical" evidence="2">
    <location>
        <begin position="292"/>
        <end position="310"/>
    </location>
</feature>
<evidence type="ECO:0000256" key="1">
    <source>
        <dbReference type="SAM" id="MobiDB-lite"/>
    </source>
</evidence>
<keyword evidence="2" id="KW-0472">Membrane</keyword>
<proteinExistence type="predicted"/>
<dbReference type="STRING" id="521096.Tpau_0888"/>
<evidence type="ECO:0000313" key="3">
    <source>
        <dbReference type="EMBL" id="ADG77522.1"/>
    </source>
</evidence>
<feature type="transmembrane region" description="Helical" evidence="2">
    <location>
        <begin position="197"/>
        <end position="214"/>
    </location>
</feature>
<protein>
    <recommendedName>
        <fullName evidence="5">Membrane protein (DUF2339)</fullName>
    </recommendedName>
</protein>
<dbReference type="HOGENOM" id="CLU_017536_1_0_11"/>
<feature type="transmembrane region" description="Helical" evidence="2">
    <location>
        <begin position="319"/>
        <end position="337"/>
    </location>
</feature>
<feature type="transmembrane region" description="Helical" evidence="2">
    <location>
        <begin position="515"/>
        <end position="534"/>
    </location>
</feature>
<feature type="transmembrane region" description="Helical" evidence="2">
    <location>
        <begin position="414"/>
        <end position="434"/>
    </location>
</feature>
<feature type="transmembrane region" description="Helical" evidence="2">
    <location>
        <begin position="371"/>
        <end position="394"/>
    </location>
</feature>
<feature type="transmembrane region" description="Helical" evidence="2">
    <location>
        <begin position="139"/>
        <end position="159"/>
    </location>
</feature>
<evidence type="ECO:0000256" key="2">
    <source>
        <dbReference type="SAM" id="Phobius"/>
    </source>
</evidence>
<dbReference type="PANTHER" id="PTHR38434">
    <property type="entry name" value="BLL2549 PROTEIN"/>
    <property type="match status" value="1"/>
</dbReference>
<dbReference type="Proteomes" id="UP000001213">
    <property type="component" value="Chromosome"/>
</dbReference>
<feature type="transmembrane region" description="Helical" evidence="2">
    <location>
        <begin position="343"/>
        <end position="364"/>
    </location>
</feature>
<feature type="transmembrane region" description="Helical" evidence="2">
    <location>
        <begin position="572"/>
        <end position="591"/>
    </location>
</feature>
<evidence type="ECO:0000313" key="4">
    <source>
        <dbReference type="Proteomes" id="UP000001213"/>
    </source>
</evidence>
<feature type="transmembrane region" description="Helical" evidence="2">
    <location>
        <begin position="221"/>
        <end position="238"/>
    </location>
</feature>
<dbReference type="RefSeq" id="WP_013125562.1">
    <property type="nucleotide sequence ID" value="NC_014158.1"/>
</dbReference>
<keyword evidence="2" id="KW-1133">Transmembrane helix</keyword>
<dbReference type="EMBL" id="CP001966">
    <property type="protein sequence ID" value="ADG77522.1"/>
    <property type="molecule type" value="Genomic_DNA"/>
</dbReference>
<dbReference type="Pfam" id="PF10101">
    <property type="entry name" value="DUF2339"/>
    <property type="match status" value="1"/>
</dbReference>
<name>D5UUF1_TSUPD</name>
<feature type="compositionally biased region" description="Pro residues" evidence="1">
    <location>
        <begin position="39"/>
        <end position="58"/>
    </location>
</feature>
<evidence type="ECO:0008006" key="5">
    <source>
        <dbReference type="Google" id="ProtNLM"/>
    </source>
</evidence>
<gene>
    <name evidence="3" type="ordered locus">Tpau_0888</name>
</gene>
<feature type="transmembrane region" description="Helical" evidence="2">
    <location>
        <begin position="446"/>
        <end position="470"/>
    </location>
</feature>
<feature type="transmembrane region" description="Helical" evidence="2">
    <location>
        <begin position="110"/>
        <end position="133"/>
    </location>
</feature>
<feature type="transmembrane region" description="Helical" evidence="2">
    <location>
        <begin position="171"/>
        <end position="191"/>
    </location>
</feature>
<reference evidence="3 4" key="2">
    <citation type="journal article" date="2011" name="Stand. Genomic Sci.">
        <title>Complete genome sequence of Tsukamurella paurometabola type strain (no. 33).</title>
        <authorList>
            <person name="Munk A.C."/>
            <person name="Lapidus A."/>
            <person name="Lucas S."/>
            <person name="Nolan M."/>
            <person name="Tice H."/>
            <person name="Cheng J.F."/>
            <person name="Del Rio T.G."/>
            <person name="Goodwin L."/>
            <person name="Pitluck S."/>
            <person name="Liolios K."/>
            <person name="Huntemann M."/>
            <person name="Ivanova N."/>
            <person name="Mavromatis K."/>
            <person name="Mikhailova N."/>
            <person name="Pati A."/>
            <person name="Chen A."/>
            <person name="Palaniappan K."/>
            <person name="Tapia R."/>
            <person name="Han C."/>
            <person name="Land M."/>
            <person name="Hauser L."/>
            <person name="Chang Y.J."/>
            <person name="Jeffries C.D."/>
            <person name="Brettin T."/>
            <person name="Yasawong M."/>
            <person name="Brambilla E.M."/>
            <person name="Rohde M."/>
            <person name="Sikorski J."/>
            <person name="Goker M."/>
            <person name="Detter J.C."/>
            <person name="Woyke T."/>
            <person name="Bristow J."/>
            <person name="Eisen J.A."/>
            <person name="Markowitz V."/>
            <person name="Hugenholtz P."/>
            <person name="Kyrpides N.C."/>
            <person name="Klenk H.P."/>
        </authorList>
    </citation>
    <scope>NUCLEOTIDE SEQUENCE [LARGE SCALE GENOMIC DNA]</scope>
    <source>
        <strain evidence="4">ATCC 8368 / DSM 20162 / CCUG 35730 / CIP 100753 / JCM 10117 / KCTC 9821 / NBRC 16120 / NCIMB 702349 / NCTC 13040</strain>
    </source>
</reference>
<feature type="transmembrane region" description="Helical" evidence="2">
    <location>
        <begin position="244"/>
        <end position="262"/>
    </location>
</feature>
<feature type="transmembrane region" description="Helical" evidence="2">
    <location>
        <begin position="482"/>
        <end position="503"/>
    </location>
</feature>
<organism evidence="3 4">
    <name type="scientific">Tsukamurella paurometabola (strain ATCC 8368 / DSM 20162 / CCUG 35730 / CIP 100753 / JCM 10117 / KCTC 9821 / NBRC 16120 / NCIMB 702349 / NCTC 13040)</name>
    <name type="common">Corynebacterium paurometabolum</name>
    <dbReference type="NCBI Taxonomy" id="521096"/>
    <lineage>
        <taxon>Bacteria</taxon>
        <taxon>Bacillati</taxon>
        <taxon>Actinomycetota</taxon>
        <taxon>Actinomycetes</taxon>
        <taxon>Mycobacteriales</taxon>
        <taxon>Tsukamurellaceae</taxon>
        <taxon>Tsukamurella</taxon>
    </lineage>
</organism>
<dbReference type="eggNOG" id="COG5373">
    <property type="taxonomic scope" value="Bacteria"/>
</dbReference>
<accession>D5UUF1</accession>
<dbReference type="KEGG" id="tpr:Tpau_0888"/>
<dbReference type="PANTHER" id="PTHR38434:SF1">
    <property type="entry name" value="BLL2549 PROTEIN"/>
    <property type="match status" value="1"/>
</dbReference>
<feature type="transmembrane region" description="Helical" evidence="2">
    <location>
        <begin position="540"/>
        <end position="560"/>
    </location>
</feature>
<dbReference type="InterPro" id="IPR019286">
    <property type="entry name" value="DUF2339_TM"/>
</dbReference>
<feature type="transmembrane region" description="Helical" evidence="2">
    <location>
        <begin position="269"/>
        <end position="286"/>
    </location>
</feature>